<dbReference type="RefSeq" id="WP_188860336.1">
    <property type="nucleotide sequence ID" value="NZ_BMLT01000004.1"/>
</dbReference>
<reference evidence="1 2" key="1">
    <citation type="journal article" date="2014" name="Int. J. Syst. Evol. Microbiol.">
        <title>Complete genome sequence of Corynebacterium casei LMG S-19264T (=DSM 44701T), isolated from a smear-ripened cheese.</title>
        <authorList>
            <consortium name="US DOE Joint Genome Institute (JGI-PGF)"/>
            <person name="Walter F."/>
            <person name="Albersmeier A."/>
            <person name="Kalinowski J."/>
            <person name="Ruckert C."/>
        </authorList>
    </citation>
    <scope>NUCLEOTIDE SEQUENCE [LARGE SCALE GENOMIC DNA]</scope>
    <source>
        <strain evidence="1 2">CGMCC 1.7286</strain>
    </source>
</reference>
<organism evidence="1 2">
    <name type="scientific">Marinobacterium nitratireducens</name>
    <dbReference type="NCBI Taxonomy" id="518897"/>
    <lineage>
        <taxon>Bacteria</taxon>
        <taxon>Pseudomonadati</taxon>
        <taxon>Pseudomonadota</taxon>
        <taxon>Gammaproteobacteria</taxon>
        <taxon>Oceanospirillales</taxon>
        <taxon>Oceanospirillaceae</taxon>
        <taxon>Marinobacterium</taxon>
    </lineage>
</organism>
<sequence length="119" mass="14499">MSDTRNLALNWLKKNYPEDRHDYIKSSKYFYDCDIWYFTCPISYLDGDKGRTIAFLLQNKDKAEDFHYIRVPRAYLIENKDKLDIRQNGQKFDLRISGKSINWFMCERSKNLCFRQFEK</sequence>
<dbReference type="EMBL" id="BMLT01000004">
    <property type="protein sequence ID" value="GGO80970.1"/>
    <property type="molecule type" value="Genomic_DNA"/>
</dbReference>
<comment type="caution">
    <text evidence="1">The sequence shown here is derived from an EMBL/GenBank/DDBJ whole genome shotgun (WGS) entry which is preliminary data.</text>
</comment>
<dbReference type="AlphaFoldDB" id="A0A918DSV1"/>
<dbReference type="Proteomes" id="UP000599578">
    <property type="component" value="Unassembled WGS sequence"/>
</dbReference>
<protein>
    <submittedName>
        <fullName evidence="1">Uncharacterized protein</fullName>
    </submittedName>
</protein>
<gene>
    <name evidence="1" type="ORF">GCM10011348_18890</name>
</gene>
<evidence type="ECO:0000313" key="2">
    <source>
        <dbReference type="Proteomes" id="UP000599578"/>
    </source>
</evidence>
<keyword evidence="2" id="KW-1185">Reference proteome</keyword>
<name>A0A918DSV1_9GAMM</name>
<proteinExistence type="predicted"/>
<evidence type="ECO:0000313" key="1">
    <source>
        <dbReference type="EMBL" id="GGO80970.1"/>
    </source>
</evidence>
<accession>A0A918DSV1</accession>